<dbReference type="Proteomes" id="UP000013167">
    <property type="component" value="Unassembled WGS sequence"/>
</dbReference>
<organism evidence="3 4">
    <name type="scientific">Phycicoccus elongatus Lp2</name>
    <dbReference type="NCBI Taxonomy" id="1193181"/>
    <lineage>
        <taxon>Bacteria</taxon>
        <taxon>Bacillati</taxon>
        <taxon>Actinomycetota</taxon>
        <taxon>Actinomycetes</taxon>
        <taxon>Micrococcales</taxon>
        <taxon>Intrasporangiaceae</taxon>
        <taxon>Phycicoccus</taxon>
    </lineage>
</organism>
<reference evidence="3 4" key="1">
    <citation type="journal article" date="2013" name="ISME J.">
        <title>A metabolic model for members of the genus Tetrasphaera involved in enhanced biological phosphorus removal.</title>
        <authorList>
            <person name="Kristiansen R."/>
            <person name="Nguyen H.T.T."/>
            <person name="Saunders A.M."/>
            <person name="Nielsen J.L."/>
            <person name="Wimmer R."/>
            <person name="Le V.Q."/>
            <person name="McIlroy S.J."/>
            <person name="Petrovski S."/>
            <person name="Seviour R.J."/>
            <person name="Calteau A."/>
            <person name="Nielsen K.L."/>
            <person name="Nielsen P.H."/>
        </authorList>
    </citation>
    <scope>NUCLEOTIDE SEQUENCE [LARGE SCALE GENOMIC DNA]</scope>
    <source>
        <strain evidence="3 4">Lp2</strain>
    </source>
</reference>
<feature type="domain" description="General stress protein 17M-like" evidence="2">
    <location>
        <begin position="21"/>
        <end position="109"/>
    </location>
</feature>
<dbReference type="HOGENOM" id="CLU_070264_3_1_11"/>
<sequence length="195" mass="21168">MSTQPVRRVPASRLALEFPQSLAVFDSYEEAQKAVDYLSDHEFPVENVLIVGTDLKQIERVTGRLTRGRVMVGGAMSGAWLGAFVAVVFALFDTQAGNAISFLITILAGAIFGLVWALIGYAMTGGQRDFTSIQQVVATKYEVLVEHRHAARARELVAEMDPMRAAQEQARIAIEKARADEAARTQAQAPHAPGA</sequence>
<keyword evidence="1" id="KW-1133">Transmembrane helix</keyword>
<protein>
    <recommendedName>
        <fullName evidence="2">General stress protein 17M-like domain-containing protein</fullName>
    </recommendedName>
</protein>
<name>N0DZ16_9MICO</name>
<dbReference type="eggNOG" id="ENOG5032RS7">
    <property type="taxonomic scope" value="Bacteria"/>
</dbReference>
<dbReference type="RefSeq" id="WP_010851489.1">
    <property type="nucleotide sequence ID" value="NZ_HF570956.1"/>
</dbReference>
<dbReference type="InterPro" id="IPR025889">
    <property type="entry name" value="GSP17M-like_dom"/>
</dbReference>
<gene>
    <name evidence="3" type="ORF">BN10_1070025</name>
</gene>
<dbReference type="AlphaFoldDB" id="N0DZ16"/>
<evidence type="ECO:0000313" key="4">
    <source>
        <dbReference type="Proteomes" id="UP000013167"/>
    </source>
</evidence>
<feature type="transmembrane region" description="Helical" evidence="1">
    <location>
        <begin position="70"/>
        <end position="92"/>
    </location>
</feature>
<evidence type="ECO:0000313" key="3">
    <source>
        <dbReference type="EMBL" id="CCH68585.1"/>
    </source>
</evidence>
<comment type="caution">
    <text evidence="3">The sequence shown here is derived from an EMBL/GenBank/DDBJ whole genome shotgun (WGS) entry which is preliminary data.</text>
</comment>
<dbReference type="OrthoDB" id="3381462at2"/>
<keyword evidence="1" id="KW-0812">Transmembrane</keyword>
<accession>N0DZ16</accession>
<keyword evidence="4" id="KW-1185">Reference proteome</keyword>
<keyword evidence="1" id="KW-0472">Membrane</keyword>
<proteinExistence type="predicted"/>
<evidence type="ECO:0000259" key="2">
    <source>
        <dbReference type="Pfam" id="PF11181"/>
    </source>
</evidence>
<feature type="transmembrane region" description="Helical" evidence="1">
    <location>
        <begin position="98"/>
        <end position="119"/>
    </location>
</feature>
<dbReference type="STRING" id="1193181.BN10_1070025"/>
<evidence type="ECO:0000256" key="1">
    <source>
        <dbReference type="SAM" id="Phobius"/>
    </source>
</evidence>
<dbReference type="Pfam" id="PF11181">
    <property type="entry name" value="YflT"/>
    <property type="match status" value="1"/>
</dbReference>
<dbReference type="EMBL" id="CAIZ01000010">
    <property type="protein sequence ID" value="CCH68585.1"/>
    <property type="molecule type" value="Genomic_DNA"/>
</dbReference>